<name>A0A0A8YXG8_ARUDO</name>
<evidence type="ECO:0000313" key="1">
    <source>
        <dbReference type="EMBL" id="JAD31849.1"/>
    </source>
</evidence>
<reference evidence="1" key="1">
    <citation type="submission" date="2014-09" db="EMBL/GenBank/DDBJ databases">
        <authorList>
            <person name="Magalhaes I.L.F."/>
            <person name="Oliveira U."/>
            <person name="Santos F.R."/>
            <person name="Vidigal T.H.D.A."/>
            <person name="Brescovit A.D."/>
            <person name="Santos A.J."/>
        </authorList>
    </citation>
    <scope>NUCLEOTIDE SEQUENCE</scope>
    <source>
        <tissue evidence="1">Shoot tissue taken approximately 20 cm above the soil surface</tissue>
    </source>
</reference>
<protein>
    <submittedName>
        <fullName evidence="1">Uncharacterized protein</fullName>
    </submittedName>
</protein>
<organism evidence="1">
    <name type="scientific">Arundo donax</name>
    <name type="common">Giant reed</name>
    <name type="synonym">Donax arundinaceus</name>
    <dbReference type="NCBI Taxonomy" id="35708"/>
    <lineage>
        <taxon>Eukaryota</taxon>
        <taxon>Viridiplantae</taxon>
        <taxon>Streptophyta</taxon>
        <taxon>Embryophyta</taxon>
        <taxon>Tracheophyta</taxon>
        <taxon>Spermatophyta</taxon>
        <taxon>Magnoliopsida</taxon>
        <taxon>Liliopsida</taxon>
        <taxon>Poales</taxon>
        <taxon>Poaceae</taxon>
        <taxon>PACMAD clade</taxon>
        <taxon>Arundinoideae</taxon>
        <taxon>Arundineae</taxon>
        <taxon>Arundo</taxon>
    </lineage>
</organism>
<reference evidence="1" key="2">
    <citation type="journal article" date="2015" name="Data Brief">
        <title>Shoot transcriptome of the giant reed, Arundo donax.</title>
        <authorList>
            <person name="Barrero R.A."/>
            <person name="Guerrero F.D."/>
            <person name="Moolhuijzen P."/>
            <person name="Goolsby J.A."/>
            <person name="Tidwell J."/>
            <person name="Bellgard S.E."/>
            <person name="Bellgard M.I."/>
        </authorList>
    </citation>
    <scope>NUCLEOTIDE SEQUENCE</scope>
    <source>
        <tissue evidence="1">Shoot tissue taken approximately 20 cm above the soil surface</tissue>
    </source>
</reference>
<proteinExistence type="predicted"/>
<sequence>MVPYFRSIPIRPSLWSHVNSGKCGWPPGVWSGRGERGGAAAPAPAG</sequence>
<dbReference type="EMBL" id="GBRH01266046">
    <property type="protein sequence ID" value="JAD31849.1"/>
    <property type="molecule type" value="Transcribed_RNA"/>
</dbReference>
<accession>A0A0A8YXG8</accession>
<dbReference type="AlphaFoldDB" id="A0A0A8YXG8"/>